<dbReference type="SMART" id="SM00773">
    <property type="entry name" value="WGR"/>
    <property type="match status" value="1"/>
</dbReference>
<dbReference type="PANTHER" id="PTHR46530">
    <property type="entry name" value="PROTEIN MONO-ADP-RIBOSYLTRANSFERASE PARP4"/>
    <property type="match status" value="1"/>
</dbReference>
<sequence>MWNLDHIEYVLGLRGARSSHIRETVGMVKRVADTARGFAPEPGCDYSLADLFDRFAPAIQKRAKSSIGTSQAPTRRMDSTDKVMDAPADALVIRDTLQMTNIKSNNNKFYILELLLLDDGAAAVVTNYGRTGASGGGVRKEARLYPTVDAGFRGYASIFVAKVSKGYRPVTLAAANLGSPAADARAEAEARLVAAGPVRGGAAVARPAGALPDADSAVLGFVDVIAREALDRLLQVIPGKITVRGIETPLGVLSAQQVDDARAALEAIRAALEADASHNELATASSAFYSIVPHDLARSSLLEHIIDTPAKLRAKVELVQLMDDVVNVGAGAGSGPSGPAALIADSPQVKYAALGADLRAVPDDSPEYVQIAKHVHITDLKDFGITIKGLYAVTRPGEPSDDDLAGLVGPRGVRRLFHGSRASNWMGLLSRGILLPQTIVSRGGQRTDAGALGAGVYFGSDASTAAQYCTPVAAAGRPPRRFMAIAAVAVGNAARLTEPNPLLLSPPHGADSVHGSRIDEHGEPTSFTDDEFVVYAPGRYALRYIVEFEANVVAMQTLKPSPKGFVSIKSAPAPAPSPALISLPADAPSGDASRDGPHFPPRVYAHGSRDSLGFEPAMIPRPNGLVIGSMPQPPPLSRDALIVSELLRRCRQLYRGGTISRECYSEFKDAILSDGPLSQVWTRVLTVLGPTSHPVLGLQPAVATTILEFAVTAM</sequence>
<dbReference type="Pfam" id="PF05406">
    <property type="entry name" value="WGR"/>
    <property type="match status" value="1"/>
</dbReference>
<dbReference type="RefSeq" id="XP_013753367.1">
    <property type="nucleotide sequence ID" value="XM_013897913.1"/>
</dbReference>
<dbReference type="OrthoDB" id="1729737at2759"/>
<dbReference type="GO" id="GO:0016779">
    <property type="term" value="F:nucleotidyltransferase activity"/>
    <property type="evidence" value="ECO:0007669"/>
    <property type="project" value="UniProtKB-KW"/>
</dbReference>
<dbReference type="Pfam" id="PF02877">
    <property type="entry name" value="PARP_reg"/>
    <property type="match status" value="1"/>
</dbReference>
<dbReference type="InterPro" id="IPR008893">
    <property type="entry name" value="WGR_domain"/>
</dbReference>
<dbReference type="Gene3D" id="3.90.228.10">
    <property type="match status" value="1"/>
</dbReference>
<dbReference type="SUPFAM" id="SSF142921">
    <property type="entry name" value="WGR domain-like"/>
    <property type="match status" value="1"/>
</dbReference>
<keyword evidence="12" id="KW-1185">Reference proteome</keyword>
<dbReference type="GO" id="GO:0005737">
    <property type="term" value="C:cytoplasm"/>
    <property type="evidence" value="ECO:0007669"/>
    <property type="project" value="TreeGrafter"/>
</dbReference>
<dbReference type="InterPro" id="IPR036616">
    <property type="entry name" value="Poly(ADP-ribose)pol_reg_dom_sf"/>
</dbReference>
<evidence type="ECO:0000313" key="12">
    <source>
        <dbReference type="Proteomes" id="UP000054408"/>
    </source>
</evidence>
<evidence type="ECO:0000259" key="10">
    <source>
        <dbReference type="PROSITE" id="PS51977"/>
    </source>
</evidence>
<keyword evidence="6" id="KW-0539">Nucleus</keyword>
<evidence type="ECO:0000256" key="6">
    <source>
        <dbReference type="ARBA" id="ARBA00023242"/>
    </source>
</evidence>
<dbReference type="Proteomes" id="UP000054408">
    <property type="component" value="Unassembled WGS sequence"/>
</dbReference>
<evidence type="ECO:0000259" key="9">
    <source>
        <dbReference type="PROSITE" id="PS51060"/>
    </source>
</evidence>
<reference evidence="11 12" key="1">
    <citation type="submission" date="2010-05" db="EMBL/GenBank/DDBJ databases">
        <title>The Genome Sequence of Thecamonas trahens ATCC 50062.</title>
        <authorList>
            <consortium name="The Broad Institute Genome Sequencing Platform"/>
            <person name="Russ C."/>
            <person name="Cuomo C."/>
            <person name="Shea T."/>
            <person name="Young S.K."/>
            <person name="Zeng Q."/>
            <person name="Koehrsen M."/>
            <person name="Haas B."/>
            <person name="Borodovsky M."/>
            <person name="Guigo R."/>
            <person name="Alvarado L."/>
            <person name="Berlin A."/>
            <person name="Bochicchio J."/>
            <person name="Borenstein D."/>
            <person name="Chapman S."/>
            <person name="Chen Z."/>
            <person name="Freedman E."/>
            <person name="Gellesch M."/>
            <person name="Goldberg J."/>
            <person name="Griggs A."/>
            <person name="Gujja S."/>
            <person name="Heilman E."/>
            <person name="Heiman D."/>
            <person name="Hepburn T."/>
            <person name="Howarth C."/>
            <person name="Jen D."/>
            <person name="Larson L."/>
            <person name="Mehta T."/>
            <person name="Park D."/>
            <person name="Pearson M."/>
            <person name="Roberts A."/>
            <person name="Saif S."/>
            <person name="Shenoy N."/>
            <person name="Sisk P."/>
            <person name="Stolte C."/>
            <person name="Sykes S."/>
            <person name="Thomson T."/>
            <person name="Walk T."/>
            <person name="White J."/>
            <person name="Yandava C."/>
            <person name="Burger G."/>
            <person name="Gray M.W."/>
            <person name="Holland P.W.H."/>
            <person name="King N."/>
            <person name="Lang F.B.F."/>
            <person name="Roger A.J."/>
            <person name="Ruiz-Trillo I."/>
            <person name="Lander E."/>
            <person name="Nusbaum C."/>
        </authorList>
    </citation>
    <scope>NUCLEOTIDE SEQUENCE [LARGE SCALE GENOMIC DNA]</scope>
    <source>
        <strain evidence="11 12">ATCC 50062</strain>
    </source>
</reference>
<proteinExistence type="predicted"/>
<feature type="domain" description="PARP catalytic" evidence="8">
    <location>
        <begin position="345"/>
        <end position="557"/>
    </location>
</feature>
<organism evidence="11 12">
    <name type="scientific">Thecamonas trahens ATCC 50062</name>
    <dbReference type="NCBI Taxonomy" id="461836"/>
    <lineage>
        <taxon>Eukaryota</taxon>
        <taxon>Apusozoa</taxon>
        <taxon>Apusomonadida</taxon>
        <taxon>Apusomonadidae</taxon>
        <taxon>Thecamonas</taxon>
    </lineage>
</organism>
<keyword evidence="4" id="KW-0548">Nucleotidyltransferase</keyword>
<keyword evidence="3 7" id="KW-0808">Transferase</keyword>
<evidence type="ECO:0000256" key="1">
    <source>
        <dbReference type="ARBA" id="ARBA00004123"/>
    </source>
</evidence>
<dbReference type="GeneID" id="25568830"/>
<dbReference type="PROSITE" id="PS51060">
    <property type="entry name" value="PARP_ALPHA_HD"/>
    <property type="match status" value="1"/>
</dbReference>
<dbReference type="SUPFAM" id="SSF56399">
    <property type="entry name" value="ADP-ribosylation"/>
    <property type="match status" value="1"/>
</dbReference>
<dbReference type="AlphaFoldDB" id="A0A0L0DUE2"/>
<evidence type="ECO:0000313" key="11">
    <source>
        <dbReference type="EMBL" id="KNC55063.1"/>
    </source>
</evidence>
<keyword evidence="2 7" id="KW-0328">Glycosyltransferase</keyword>
<evidence type="ECO:0000256" key="7">
    <source>
        <dbReference type="RuleBase" id="RU362114"/>
    </source>
</evidence>
<dbReference type="PROSITE" id="PS51059">
    <property type="entry name" value="PARP_CATALYTIC"/>
    <property type="match status" value="1"/>
</dbReference>
<dbReference type="EMBL" id="GL349494">
    <property type="protein sequence ID" value="KNC55063.1"/>
    <property type="molecule type" value="Genomic_DNA"/>
</dbReference>
<evidence type="ECO:0000256" key="2">
    <source>
        <dbReference type="ARBA" id="ARBA00022676"/>
    </source>
</evidence>
<evidence type="ECO:0000256" key="5">
    <source>
        <dbReference type="ARBA" id="ARBA00023027"/>
    </source>
</evidence>
<dbReference type="Pfam" id="PF00644">
    <property type="entry name" value="PARP"/>
    <property type="match status" value="1"/>
</dbReference>
<dbReference type="SUPFAM" id="SSF47587">
    <property type="entry name" value="Domain of poly(ADP-ribose) polymerase"/>
    <property type="match status" value="1"/>
</dbReference>
<dbReference type="InterPro" id="IPR031273">
    <property type="entry name" value="PARP4"/>
</dbReference>
<gene>
    <name evidence="11" type="ORF">AMSG_10659</name>
</gene>
<dbReference type="EC" id="2.4.2.-" evidence="7"/>
<dbReference type="GO" id="GO:0003950">
    <property type="term" value="F:NAD+ poly-ADP-ribosyltransferase activity"/>
    <property type="evidence" value="ECO:0007669"/>
    <property type="project" value="UniProtKB-UniRule"/>
</dbReference>
<dbReference type="eggNOG" id="KOG1037">
    <property type="taxonomic scope" value="Eukaryota"/>
</dbReference>
<dbReference type="PANTHER" id="PTHR46530:SF1">
    <property type="entry name" value="PROTEIN MONO-ADP-RIBOSYLTRANSFERASE PARP4"/>
    <property type="match status" value="1"/>
</dbReference>
<feature type="domain" description="WGR" evidence="10">
    <location>
        <begin position="89"/>
        <end position="180"/>
    </location>
</feature>
<dbReference type="InterPro" id="IPR036930">
    <property type="entry name" value="WGR_dom_sf"/>
</dbReference>
<feature type="domain" description="PARP alpha-helical" evidence="9">
    <location>
        <begin position="214"/>
        <end position="333"/>
    </location>
</feature>
<dbReference type="InterPro" id="IPR012317">
    <property type="entry name" value="Poly(ADP-ribose)pol_cat_dom"/>
</dbReference>
<protein>
    <recommendedName>
        <fullName evidence="7">Poly [ADP-ribose] polymerase</fullName>
        <shortName evidence="7">PARP</shortName>
        <ecNumber evidence="7">2.4.2.-</ecNumber>
    </recommendedName>
</protein>
<dbReference type="InterPro" id="IPR004102">
    <property type="entry name" value="Poly(ADP-ribose)pol_reg_dom"/>
</dbReference>
<comment type="subcellular location">
    <subcellularLocation>
        <location evidence="1">Nucleus</location>
    </subcellularLocation>
</comment>
<evidence type="ECO:0000259" key="8">
    <source>
        <dbReference type="PROSITE" id="PS51059"/>
    </source>
</evidence>
<evidence type="ECO:0000256" key="4">
    <source>
        <dbReference type="ARBA" id="ARBA00022695"/>
    </source>
</evidence>
<dbReference type="Gene3D" id="1.20.142.10">
    <property type="entry name" value="Poly(ADP-ribose) polymerase, regulatory domain"/>
    <property type="match status" value="1"/>
</dbReference>
<evidence type="ECO:0000256" key="3">
    <source>
        <dbReference type="ARBA" id="ARBA00022679"/>
    </source>
</evidence>
<dbReference type="STRING" id="461836.A0A0L0DUE2"/>
<dbReference type="PROSITE" id="PS51977">
    <property type="entry name" value="WGR"/>
    <property type="match status" value="1"/>
</dbReference>
<dbReference type="GO" id="GO:0005634">
    <property type="term" value="C:nucleus"/>
    <property type="evidence" value="ECO:0007669"/>
    <property type="project" value="UniProtKB-SubCell"/>
</dbReference>
<keyword evidence="5 7" id="KW-0520">NAD</keyword>
<accession>A0A0L0DUE2</accession>
<dbReference type="OMA" id="YRIYTQF"/>
<name>A0A0L0DUE2_THETB</name>